<name>A0A371GCG2_MUCPR</name>
<protein>
    <submittedName>
        <fullName evidence="1">Uncharacterized protein</fullName>
    </submittedName>
</protein>
<dbReference type="EMBL" id="QJKJ01006000">
    <property type="protein sequence ID" value="RDX88258.1"/>
    <property type="molecule type" value="Genomic_DNA"/>
</dbReference>
<dbReference type="Proteomes" id="UP000257109">
    <property type="component" value="Unassembled WGS sequence"/>
</dbReference>
<dbReference type="AlphaFoldDB" id="A0A371GCG2"/>
<organism evidence="1 2">
    <name type="scientific">Mucuna pruriens</name>
    <name type="common">Velvet bean</name>
    <name type="synonym">Dolichos pruriens</name>
    <dbReference type="NCBI Taxonomy" id="157652"/>
    <lineage>
        <taxon>Eukaryota</taxon>
        <taxon>Viridiplantae</taxon>
        <taxon>Streptophyta</taxon>
        <taxon>Embryophyta</taxon>
        <taxon>Tracheophyta</taxon>
        <taxon>Spermatophyta</taxon>
        <taxon>Magnoliopsida</taxon>
        <taxon>eudicotyledons</taxon>
        <taxon>Gunneridae</taxon>
        <taxon>Pentapetalae</taxon>
        <taxon>rosids</taxon>
        <taxon>fabids</taxon>
        <taxon>Fabales</taxon>
        <taxon>Fabaceae</taxon>
        <taxon>Papilionoideae</taxon>
        <taxon>50 kb inversion clade</taxon>
        <taxon>NPAAA clade</taxon>
        <taxon>indigoferoid/millettioid clade</taxon>
        <taxon>Phaseoleae</taxon>
        <taxon>Mucuna</taxon>
    </lineage>
</organism>
<reference evidence="1" key="1">
    <citation type="submission" date="2018-05" db="EMBL/GenBank/DDBJ databases">
        <title>Draft genome of Mucuna pruriens seed.</title>
        <authorList>
            <person name="Nnadi N.E."/>
            <person name="Vos R."/>
            <person name="Hasami M.H."/>
            <person name="Devisetty U.K."/>
            <person name="Aguiy J.C."/>
        </authorList>
    </citation>
    <scope>NUCLEOTIDE SEQUENCE [LARGE SCALE GENOMIC DNA]</scope>
    <source>
        <strain evidence="1">JCA_2017</strain>
    </source>
</reference>
<sequence>MMMADYVAMFKELSRYFPYYQNEDGERSKCVKFSNSLYPKIKYIPIQSVGGSSGGDDSSGPPYWLKCKVGHYAS</sequence>
<dbReference type="OrthoDB" id="1436824at2759"/>
<evidence type="ECO:0000313" key="1">
    <source>
        <dbReference type="EMBL" id="RDX88258.1"/>
    </source>
</evidence>
<accession>A0A371GCG2</accession>
<feature type="non-terminal residue" evidence="1">
    <location>
        <position position="1"/>
    </location>
</feature>
<keyword evidence="2" id="KW-1185">Reference proteome</keyword>
<evidence type="ECO:0000313" key="2">
    <source>
        <dbReference type="Proteomes" id="UP000257109"/>
    </source>
</evidence>
<gene>
    <name evidence="1" type="ORF">CR513_30181</name>
</gene>
<proteinExistence type="predicted"/>
<comment type="caution">
    <text evidence="1">The sequence shown here is derived from an EMBL/GenBank/DDBJ whole genome shotgun (WGS) entry which is preliminary data.</text>
</comment>